<keyword evidence="5 14" id="KW-0812">Transmembrane</keyword>
<evidence type="ECO:0000256" key="2">
    <source>
        <dbReference type="ARBA" id="ARBA00006434"/>
    </source>
</evidence>
<dbReference type="PANTHER" id="PTHR48086">
    <property type="entry name" value="SODIUM/PROLINE SYMPORTER-RELATED"/>
    <property type="match status" value="1"/>
</dbReference>
<dbReference type="GO" id="GO:0015293">
    <property type="term" value="F:symporter activity"/>
    <property type="evidence" value="ECO:0007669"/>
    <property type="project" value="UniProtKB-KW"/>
</dbReference>
<keyword evidence="11" id="KW-0739">Sodium transport</keyword>
<evidence type="ECO:0000256" key="3">
    <source>
        <dbReference type="ARBA" id="ARBA00022448"/>
    </source>
</evidence>
<gene>
    <name evidence="15" type="ORF">C8P63_11793</name>
</gene>
<comment type="subcellular location">
    <subcellularLocation>
        <location evidence="1">Cell membrane</location>
        <topology evidence="1">Multi-pass membrane protein</topology>
    </subcellularLocation>
</comment>
<evidence type="ECO:0000256" key="5">
    <source>
        <dbReference type="ARBA" id="ARBA00022692"/>
    </source>
</evidence>
<keyword evidence="8" id="KW-0915">Sodium</keyword>
<feature type="transmembrane region" description="Helical" evidence="14">
    <location>
        <begin position="247"/>
        <end position="266"/>
    </location>
</feature>
<evidence type="ECO:0000256" key="9">
    <source>
        <dbReference type="ARBA" id="ARBA00023065"/>
    </source>
</evidence>
<evidence type="ECO:0000256" key="13">
    <source>
        <dbReference type="RuleBase" id="RU362091"/>
    </source>
</evidence>
<feature type="transmembrane region" description="Helical" evidence="14">
    <location>
        <begin position="15"/>
        <end position="36"/>
    </location>
</feature>
<dbReference type="InterPro" id="IPR050277">
    <property type="entry name" value="Sodium:Solute_Symporter"/>
</dbReference>
<keyword evidence="9" id="KW-0406">Ion transport</keyword>
<dbReference type="InterPro" id="IPR001734">
    <property type="entry name" value="Na/solute_symporter"/>
</dbReference>
<dbReference type="GO" id="GO:0005886">
    <property type="term" value="C:plasma membrane"/>
    <property type="evidence" value="ECO:0007669"/>
    <property type="project" value="UniProtKB-SubCell"/>
</dbReference>
<protein>
    <submittedName>
        <fullName evidence="15">Sodium:solute symporter family protein</fullName>
    </submittedName>
</protein>
<comment type="catalytic activity">
    <reaction evidence="12">
        <text>L-proline(in) + Na(+)(in) = L-proline(out) + Na(+)(out)</text>
        <dbReference type="Rhea" id="RHEA:28967"/>
        <dbReference type="ChEBI" id="CHEBI:29101"/>
        <dbReference type="ChEBI" id="CHEBI:60039"/>
    </reaction>
</comment>
<keyword evidence="7 14" id="KW-1133">Transmembrane helix</keyword>
<dbReference type="EMBL" id="QBKR01000017">
    <property type="protein sequence ID" value="PTX58345.1"/>
    <property type="molecule type" value="Genomic_DNA"/>
</dbReference>
<evidence type="ECO:0000256" key="1">
    <source>
        <dbReference type="ARBA" id="ARBA00004651"/>
    </source>
</evidence>
<reference evidence="15 16" key="1">
    <citation type="submission" date="2018-04" db="EMBL/GenBank/DDBJ databases">
        <title>Genomic Encyclopedia of Archaeal and Bacterial Type Strains, Phase II (KMG-II): from individual species to whole genera.</title>
        <authorList>
            <person name="Goeker M."/>
        </authorList>
    </citation>
    <scope>NUCLEOTIDE SEQUENCE [LARGE SCALE GENOMIC DNA]</scope>
    <source>
        <strain evidence="15 16">DSM 45787</strain>
    </source>
</reference>
<dbReference type="Pfam" id="PF00474">
    <property type="entry name" value="SSF"/>
    <property type="match status" value="1"/>
</dbReference>
<evidence type="ECO:0000256" key="8">
    <source>
        <dbReference type="ARBA" id="ARBA00023053"/>
    </source>
</evidence>
<accession>A0A2T6BQI3</accession>
<keyword evidence="16" id="KW-1185">Reference proteome</keyword>
<dbReference type="RefSeq" id="WP_342748073.1">
    <property type="nucleotide sequence ID" value="NZ_QBKR01000017.1"/>
</dbReference>
<comment type="similarity">
    <text evidence="2 13">Belongs to the sodium:solute symporter (SSF) (TC 2.A.21) family.</text>
</comment>
<comment type="caution">
    <text evidence="15">The sequence shown here is derived from an EMBL/GenBank/DDBJ whole genome shotgun (WGS) entry which is preliminary data.</text>
</comment>
<keyword evidence="4" id="KW-1003">Cell membrane</keyword>
<keyword evidence="3" id="KW-0813">Transport</keyword>
<organism evidence="15 16">
    <name type="scientific">Melghirimyces profundicolus</name>
    <dbReference type="NCBI Taxonomy" id="1242148"/>
    <lineage>
        <taxon>Bacteria</taxon>
        <taxon>Bacillati</taxon>
        <taxon>Bacillota</taxon>
        <taxon>Bacilli</taxon>
        <taxon>Bacillales</taxon>
        <taxon>Thermoactinomycetaceae</taxon>
        <taxon>Melghirimyces</taxon>
    </lineage>
</organism>
<evidence type="ECO:0000256" key="12">
    <source>
        <dbReference type="ARBA" id="ARBA00033708"/>
    </source>
</evidence>
<dbReference type="InterPro" id="IPR038377">
    <property type="entry name" value="Na/Glc_symporter_sf"/>
</dbReference>
<feature type="transmembrane region" description="Helical" evidence="14">
    <location>
        <begin position="191"/>
        <end position="210"/>
    </location>
</feature>
<keyword evidence="10 14" id="KW-0472">Membrane</keyword>
<dbReference type="PANTHER" id="PTHR48086:SF3">
    <property type="entry name" value="SODIUM_PROLINE SYMPORTER"/>
    <property type="match status" value="1"/>
</dbReference>
<feature type="transmembrane region" description="Helical" evidence="14">
    <location>
        <begin position="217"/>
        <end position="235"/>
    </location>
</feature>
<feature type="transmembrane region" description="Helical" evidence="14">
    <location>
        <begin position="161"/>
        <end position="179"/>
    </location>
</feature>
<evidence type="ECO:0000256" key="4">
    <source>
        <dbReference type="ARBA" id="ARBA00022475"/>
    </source>
</evidence>
<evidence type="ECO:0000313" key="15">
    <source>
        <dbReference type="EMBL" id="PTX58345.1"/>
    </source>
</evidence>
<name>A0A2T6BQI3_9BACL</name>
<evidence type="ECO:0000256" key="7">
    <source>
        <dbReference type="ARBA" id="ARBA00022989"/>
    </source>
</evidence>
<dbReference type="AlphaFoldDB" id="A0A2T6BQI3"/>
<sequence length="289" mass="31692">MNTELANMNPNYVQAWHTAGPISIFAFISYFLLYLLGHQGQPHVVSKFYMIKKLTMLKWAALISAATYGITVLLWFVGLYSKVMVERGMMEAPASPDLVAPMFITQFFSPVVAGLIFAAVMAAIMSTSEAFLLVASSAIVRDLYQQIIKKGEQLPAKKELALSRLVTLGVILLTVLLSLNPPDLVGWLGNASWGIFVASLVPVLSIGIWWKRATRPAAIWSASLGFLTSFGLYILKVKEVYVPQLDTGAIALIVSTVTLIAVSFLTRPEPNERFDNAMSDRVSEDARAS</sequence>
<feature type="transmembrane region" description="Helical" evidence="14">
    <location>
        <begin position="107"/>
        <end position="140"/>
    </location>
</feature>
<evidence type="ECO:0000313" key="16">
    <source>
        <dbReference type="Proteomes" id="UP000244240"/>
    </source>
</evidence>
<keyword evidence="6" id="KW-0769">Symport</keyword>
<evidence type="ECO:0000256" key="10">
    <source>
        <dbReference type="ARBA" id="ARBA00023136"/>
    </source>
</evidence>
<proteinExistence type="inferred from homology"/>
<dbReference type="Gene3D" id="1.20.1730.10">
    <property type="entry name" value="Sodium/glucose cotransporter"/>
    <property type="match status" value="1"/>
</dbReference>
<evidence type="ECO:0000256" key="6">
    <source>
        <dbReference type="ARBA" id="ARBA00022847"/>
    </source>
</evidence>
<evidence type="ECO:0000256" key="11">
    <source>
        <dbReference type="ARBA" id="ARBA00023201"/>
    </source>
</evidence>
<dbReference type="Proteomes" id="UP000244240">
    <property type="component" value="Unassembled WGS sequence"/>
</dbReference>
<dbReference type="GO" id="GO:0006814">
    <property type="term" value="P:sodium ion transport"/>
    <property type="evidence" value="ECO:0007669"/>
    <property type="project" value="UniProtKB-KW"/>
</dbReference>
<dbReference type="PROSITE" id="PS50283">
    <property type="entry name" value="NA_SOLUT_SYMP_3"/>
    <property type="match status" value="1"/>
</dbReference>
<evidence type="ECO:0000256" key="14">
    <source>
        <dbReference type="SAM" id="Phobius"/>
    </source>
</evidence>
<feature type="transmembrane region" description="Helical" evidence="14">
    <location>
        <begin position="57"/>
        <end position="80"/>
    </location>
</feature>